<dbReference type="InterPro" id="IPR036051">
    <property type="entry name" value="KRAB_dom_sf"/>
</dbReference>
<comment type="caution">
    <text evidence="7">The sequence shown here is derived from an EMBL/GenBank/DDBJ whole genome shotgun (WGS) entry which is preliminary data.</text>
</comment>
<dbReference type="Gene3D" id="6.10.140.140">
    <property type="match status" value="1"/>
</dbReference>
<accession>A0A8J5ZS69</accession>
<dbReference type="SMART" id="SM00349">
    <property type="entry name" value="KRAB"/>
    <property type="match status" value="1"/>
</dbReference>
<keyword evidence="8" id="KW-1185">Reference proteome</keyword>
<reference evidence="7" key="1">
    <citation type="journal article" date="2021" name="Evol. Appl.">
        <title>The genome of the Pyrenean desman and the effects of bottlenecks and inbreeding on the genomic landscape of an endangered species.</title>
        <authorList>
            <person name="Escoda L."/>
            <person name="Castresana J."/>
        </authorList>
    </citation>
    <scope>NUCLEOTIDE SEQUENCE</scope>
    <source>
        <strain evidence="7">IBE-C5619</strain>
    </source>
</reference>
<dbReference type="Proteomes" id="UP000700334">
    <property type="component" value="Unassembled WGS sequence"/>
</dbReference>
<dbReference type="Pfam" id="PF01352">
    <property type="entry name" value="KRAB"/>
    <property type="match status" value="1"/>
</dbReference>
<keyword evidence="1" id="KW-0479">Metal-binding</keyword>
<organism evidence="7 8">
    <name type="scientific">Galemys pyrenaicus</name>
    <name type="common">Iberian desman</name>
    <name type="synonym">Pyrenean desman</name>
    <dbReference type="NCBI Taxonomy" id="202257"/>
    <lineage>
        <taxon>Eukaryota</taxon>
        <taxon>Metazoa</taxon>
        <taxon>Chordata</taxon>
        <taxon>Craniata</taxon>
        <taxon>Vertebrata</taxon>
        <taxon>Euteleostomi</taxon>
        <taxon>Mammalia</taxon>
        <taxon>Eutheria</taxon>
        <taxon>Laurasiatheria</taxon>
        <taxon>Eulipotyphla</taxon>
        <taxon>Talpidae</taxon>
        <taxon>Galemys</taxon>
    </lineage>
</organism>
<evidence type="ECO:0000256" key="1">
    <source>
        <dbReference type="ARBA" id="ARBA00022723"/>
    </source>
</evidence>
<dbReference type="PANTHER" id="PTHR23232:SF131">
    <property type="entry name" value="KRAB DOMAIN-CONTAINING PROTEIN"/>
    <property type="match status" value="1"/>
</dbReference>
<dbReference type="GO" id="GO:0006355">
    <property type="term" value="P:regulation of DNA-templated transcription"/>
    <property type="evidence" value="ECO:0007669"/>
    <property type="project" value="InterPro"/>
</dbReference>
<keyword evidence="4" id="KW-0862">Zinc</keyword>
<sequence>MSFKDVTVELIQEEWQQMNSAQRTLYRDVMLENYSHLVSVGYCYTKPKLIFTLEQGENPCFLEKDFLNRNCSENFQPDELSEGAQEIKANICERGISGKPCNMDINIFPERIIPVQFDTKGPIFLYLRSFAPYCQYSSKKAHELNVCEKWFGTNSEEKSFTYSRSVKALSNSSYLEKSHSEFNEYEYTEKRNLFNRFAQRIDTEGKSFSQKSHIGEHQKIQIGVKPLEYGKNSSHNSNLAGHQKTHTREKSPDYGTCAESLNYQSPCSVHHRTQMQVKP</sequence>
<dbReference type="EMBL" id="JAGFMF010012271">
    <property type="protein sequence ID" value="KAG8505152.1"/>
    <property type="molecule type" value="Genomic_DNA"/>
</dbReference>
<dbReference type="CDD" id="cd07765">
    <property type="entry name" value="KRAB_A-box"/>
    <property type="match status" value="1"/>
</dbReference>
<dbReference type="PROSITE" id="PS50805">
    <property type="entry name" value="KRAB"/>
    <property type="match status" value="1"/>
</dbReference>
<dbReference type="PANTHER" id="PTHR23232">
    <property type="entry name" value="KRAB DOMAIN C2H2 ZINC FINGER"/>
    <property type="match status" value="1"/>
</dbReference>
<dbReference type="InterPro" id="IPR050169">
    <property type="entry name" value="Krueppel_C2H2_ZnF"/>
</dbReference>
<feature type="region of interest" description="Disordered" evidence="5">
    <location>
        <begin position="231"/>
        <end position="253"/>
    </location>
</feature>
<dbReference type="OrthoDB" id="6077919at2759"/>
<dbReference type="SUPFAM" id="SSF109640">
    <property type="entry name" value="KRAB domain (Kruppel-associated box)"/>
    <property type="match status" value="1"/>
</dbReference>
<keyword evidence="2" id="KW-0677">Repeat</keyword>
<dbReference type="InterPro" id="IPR001909">
    <property type="entry name" value="KRAB"/>
</dbReference>
<dbReference type="Gene3D" id="3.30.160.60">
    <property type="entry name" value="Classic Zinc Finger"/>
    <property type="match status" value="1"/>
</dbReference>
<dbReference type="InterPro" id="IPR036236">
    <property type="entry name" value="Znf_C2H2_sf"/>
</dbReference>
<evidence type="ECO:0000256" key="3">
    <source>
        <dbReference type="ARBA" id="ARBA00022771"/>
    </source>
</evidence>
<evidence type="ECO:0000313" key="7">
    <source>
        <dbReference type="EMBL" id="KAG8505152.1"/>
    </source>
</evidence>
<evidence type="ECO:0000313" key="8">
    <source>
        <dbReference type="Proteomes" id="UP000700334"/>
    </source>
</evidence>
<dbReference type="AlphaFoldDB" id="A0A8J5ZS69"/>
<feature type="domain" description="KRAB" evidence="6">
    <location>
        <begin position="1"/>
        <end position="72"/>
    </location>
</feature>
<keyword evidence="3" id="KW-0863">Zinc-finger</keyword>
<feature type="compositionally biased region" description="Polar residues" evidence="5">
    <location>
        <begin position="231"/>
        <end position="240"/>
    </location>
</feature>
<evidence type="ECO:0000256" key="4">
    <source>
        <dbReference type="ARBA" id="ARBA00022833"/>
    </source>
</evidence>
<dbReference type="GO" id="GO:0008270">
    <property type="term" value="F:zinc ion binding"/>
    <property type="evidence" value="ECO:0007669"/>
    <property type="project" value="UniProtKB-KW"/>
</dbReference>
<protein>
    <submittedName>
        <fullName evidence="7">Zinc finger protein 782</fullName>
    </submittedName>
</protein>
<evidence type="ECO:0000259" key="6">
    <source>
        <dbReference type="PROSITE" id="PS50805"/>
    </source>
</evidence>
<dbReference type="SUPFAM" id="SSF57667">
    <property type="entry name" value="beta-beta-alpha zinc fingers"/>
    <property type="match status" value="1"/>
</dbReference>
<proteinExistence type="predicted"/>
<evidence type="ECO:0000256" key="2">
    <source>
        <dbReference type="ARBA" id="ARBA00022737"/>
    </source>
</evidence>
<evidence type="ECO:0000256" key="5">
    <source>
        <dbReference type="SAM" id="MobiDB-lite"/>
    </source>
</evidence>
<gene>
    <name evidence="7" type="ORF">J0S82_005597</name>
</gene>
<name>A0A8J5ZS69_GALPY</name>